<reference evidence="2" key="1">
    <citation type="submission" date="2022-10" db="EMBL/GenBank/DDBJ databases">
        <title>Whole genome sequencing of three plant growth promoting bacteria isolated from Vachellia tortilis subsp. raddiana in Morocco.</title>
        <authorList>
            <person name="Hnini M."/>
            <person name="Zouagui R."/>
            <person name="Zouagui H."/>
            <person name="Chemao Elfihri M.-W."/>
            <person name="Ibrahimi A."/>
            <person name="Sbabou L."/>
            <person name="Aurag J."/>
        </authorList>
    </citation>
    <scope>NUCLEOTIDE SEQUENCE</scope>
    <source>
        <strain evidence="2">LMR678</strain>
    </source>
</reference>
<comment type="caution">
    <text evidence="2">The sequence shown here is derived from an EMBL/GenBank/DDBJ whole genome shotgun (WGS) entry which is preliminary data.</text>
</comment>
<dbReference type="RefSeq" id="WP_269275394.1">
    <property type="nucleotide sequence ID" value="NZ_JAPVOI010000003.1"/>
</dbReference>
<proteinExistence type="predicted"/>
<feature type="region of interest" description="Disordered" evidence="1">
    <location>
        <begin position="1"/>
        <end position="28"/>
    </location>
</feature>
<protein>
    <submittedName>
        <fullName evidence="2">Uncharacterized protein</fullName>
    </submittedName>
</protein>
<sequence length="99" mass="10372">MTQTGNTEANRTLSQLQKGVSLGTNPTDSIASMIAKGSTQGQNYTNPALSQAQNMNGYTNAAAGLQTAQANSLANSNNPAMAYPSADGIRRKHWQQSVS</sequence>
<evidence type="ECO:0000313" key="2">
    <source>
        <dbReference type="EMBL" id="MCZ4089074.1"/>
    </source>
</evidence>
<feature type="region of interest" description="Disordered" evidence="1">
    <location>
        <begin position="76"/>
        <end position="99"/>
    </location>
</feature>
<evidence type="ECO:0000256" key="1">
    <source>
        <dbReference type="SAM" id="MobiDB-lite"/>
    </source>
</evidence>
<accession>A0ABT4KAT9</accession>
<dbReference type="Proteomes" id="UP001079430">
    <property type="component" value="Unassembled WGS sequence"/>
</dbReference>
<feature type="compositionally biased region" description="Basic residues" evidence="1">
    <location>
        <begin position="90"/>
        <end position="99"/>
    </location>
</feature>
<gene>
    <name evidence="2" type="ORF">O3W52_03050</name>
</gene>
<name>A0ABT4KAT9_9HYPH</name>
<keyword evidence="3" id="KW-1185">Reference proteome</keyword>
<organism evidence="2 3">
    <name type="scientific">Sinorhizobium psoraleae</name>
    <dbReference type="NCBI Taxonomy" id="520838"/>
    <lineage>
        <taxon>Bacteria</taxon>
        <taxon>Pseudomonadati</taxon>
        <taxon>Pseudomonadota</taxon>
        <taxon>Alphaproteobacteria</taxon>
        <taxon>Hyphomicrobiales</taxon>
        <taxon>Rhizobiaceae</taxon>
        <taxon>Sinorhizobium/Ensifer group</taxon>
        <taxon>Sinorhizobium</taxon>
    </lineage>
</organism>
<dbReference type="EMBL" id="JAPVOI010000003">
    <property type="protein sequence ID" value="MCZ4089074.1"/>
    <property type="molecule type" value="Genomic_DNA"/>
</dbReference>
<evidence type="ECO:0000313" key="3">
    <source>
        <dbReference type="Proteomes" id="UP001079430"/>
    </source>
</evidence>